<accession>A0ABQ6LVY5</accession>
<evidence type="ECO:0000256" key="6">
    <source>
        <dbReference type="SAM" id="Phobius"/>
    </source>
</evidence>
<keyword evidence="8" id="KW-1185">Reference proteome</keyword>
<dbReference type="PANTHER" id="PTHR33931">
    <property type="entry name" value="HOLIN-LIKE PROTEIN CIDA-RELATED"/>
    <property type="match status" value="1"/>
</dbReference>
<feature type="transmembrane region" description="Helical" evidence="6">
    <location>
        <begin position="94"/>
        <end position="116"/>
    </location>
</feature>
<evidence type="ECO:0000313" key="8">
    <source>
        <dbReference type="Proteomes" id="UP001224392"/>
    </source>
</evidence>
<sequence>MQRILPGLATLIGCLLAGEWLAARIDIGLPGSVIGMLLLLLLLGGMALAGRPVPDSLNRTSDALLSVLALLFLPAAAGVFFLPEEIVRQWLPIAAAMVFGTLISLVISAVLLHWMLRRSERDD</sequence>
<keyword evidence="4 6" id="KW-1133">Transmembrane helix</keyword>
<dbReference type="InterPro" id="IPR005538">
    <property type="entry name" value="LrgA/CidA"/>
</dbReference>
<comment type="subcellular location">
    <subcellularLocation>
        <location evidence="1">Cell membrane</location>
        <topology evidence="1">Multi-pass membrane protein</topology>
    </subcellularLocation>
</comment>
<evidence type="ECO:0000256" key="3">
    <source>
        <dbReference type="ARBA" id="ARBA00022692"/>
    </source>
</evidence>
<protein>
    <submittedName>
        <fullName evidence="7">CidA/LrgA family protein</fullName>
    </submittedName>
</protein>
<feature type="transmembrane region" description="Helical" evidence="6">
    <location>
        <begin position="63"/>
        <end position="82"/>
    </location>
</feature>
<evidence type="ECO:0000256" key="1">
    <source>
        <dbReference type="ARBA" id="ARBA00004651"/>
    </source>
</evidence>
<dbReference type="PANTHER" id="PTHR33931:SF2">
    <property type="entry name" value="HOLIN-LIKE PROTEIN CIDA"/>
    <property type="match status" value="1"/>
</dbReference>
<dbReference type="RefSeq" id="WP_285762701.1">
    <property type="nucleotide sequence ID" value="NZ_BSYJ01000001.1"/>
</dbReference>
<proteinExistence type="predicted"/>
<dbReference type="Pfam" id="PF03788">
    <property type="entry name" value="LrgA"/>
    <property type="match status" value="1"/>
</dbReference>
<keyword evidence="5 6" id="KW-0472">Membrane</keyword>
<dbReference type="Proteomes" id="UP001224392">
    <property type="component" value="Unassembled WGS sequence"/>
</dbReference>
<evidence type="ECO:0000256" key="2">
    <source>
        <dbReference type="ARBA" id="ARBA00022475"/>
    </source>
</evidence>
<gene>
    <name evidence="7" type="ORF">MNKW57_05180</name>
</gene>
<evidence type="ECO:0000256" key="5">
    <source>
        <dbReference type="ARBA" id="ARBA00023136"/>
    </source>
</evidence>
<evidence type="ECO:0000313" key="7">
    <source>
        <dbReference type="EMBL" id="GMG86197.1"/>
    </source>
</evidence>
<organism evidence="7 8">
    <name type="scientific">Biformimicrobium ophioploci</name>
    <dbReference type="NCBI Taxonomy" id="3036711"/>
    <lineage>
        <taxon>Bacteria</taxon>
        <taxon>Pseudomonadati</taxon>
        <taxon>Pseudomonadota</taxon>
        <taxon>Gammaproteobacteria</taxon>
        <taxon>Cellvibrionales</taxon>
        <taxon>Microbulbiferaceae</taxon>
        <taxon>Biformimicrobium</taxon>
    </lineage>
</organism>
<reference evidence="7 8" key="1">
    <citation type="submission" date="2023-04" db="EMBL/GenBank/DDBJ databases">
        <title>Marinobulbifer ophiurae gen. nov., sp. Nov., isolate from tissue of brittle star Ophioplocus japonicus.</title>
        <authorList>
            <person name="Kawano K."/>
            <person name="Sawayama S."/>
            <person name="Nakagawa S."/>
        </authorList>
    </citation>
    <scope>NUCLEOTIDE SEQUENCE [LARGE SCALE GENOMIC DNA]</scope>
    <source>
        <strain evidence="7 8">NKW57</strain>
    </source>
</reference>
<keyword evidence="2" id="KW-1003">Cell membrane</keyword>
<name>A0ABQ6LVY5_9GAMM</name>
<dbReference type="EMBL" id="BSYJ01000001">
    <property type="protein sequence ID" value="GMG86197.1"/>
    <property type="molecule type" value="Genomic_DNA"/>
</dbReference>
<keyword evidence="3 6" id="KW-0812">Transmembrane</keyword>
<evidence type="ECO:0000256" key="4">
    <source>
        <dbReference type="ARBA" id="ARBA00022989"/>
    </source>
</evidence>
<feature type="transmembrane region" description="Helical" evidence="6">
    <location>
        <begin position="34"/>
        <end position="51"/>
    </location>
</feature>
<comment type="caution">
    <text evidence="7">The sequence shown here is derived from an EMBL/GenBank/DDBJ whole genome shotgun (WGS) entry which is preliminary data.</text>
</comment>